<comment type="caution">
    <text evidence="1">The sequence shown here is derived from an EMBL/GenBank/DDBJ whole genome shotgun (WGS) entry which is preliminary data.</text>
</comment>
<evidence type="ECO:0000313" key="1">
    <source>
        <dbReference type="EMBL" id="GLZ78550.1"/>
    </source>
</evidence>
<protein>
    <submittedName>
        <fullName evidence="1">Uncharacterized protein</fullName>
    </submittedName>
</protein>
<dbReference type="AlphaFoldDB" id="A0A9W6SK86"/>
<keyword evidence="2" id="KW-1185">Reference proteome</keyword>
<reference evidence="1" key="1">
    <citation type="submission" date="2023-03" db="EMBL/GenBank/DDBJ databases">
        <title>Actinorhabdospora filicis NBRC 111898.</title>
        <authorList>
            <person name="Ichikawa N."/>
            <person name="Sato H."/>
            <person name="Tonouchi N."/>
        </authorList>
    </citation>
    <scope>NUCLEOTIDE SEQUENCE</scope>
    <source>
        <strain evidence="1">NBRC 111898</strain>
    </source>
</reference>
<sequence length="87" mass="9782">MSDFMESYALWRSLPFPDLRRGEKVLRAGENLALVHGDLALADEHTTQVILFVDEGVFKPSRADVMGLLEEVISRLERFGEGMASDE</sequence>
<proteinExistence type="predicted"/>
<accession>A0A9W6SK86</accession>
<dbReference type="Proteomes" id="UP001165079">
    <property type="component" value="Unassembled WGS sequence"/>
</dbReference>
<organism evidence="1 2">
    <name type="scientific">Actinorhabdospora filicis</name>
    <dbReference type="NCBI Taxonomy" id="1785913"/>
    <lineage>
        <taxon>Bacteria</taxon>
        <taxon>Bacillati</taxon>
        <taxon>Actinomycetota</taxon>
        <taxon>Actinomycetes</taxon>
        <taxon>Micromonosporales</taxon>
        <taxon>Micromonosporaceae</taxon>
        <taxon>Actinorhabdospora</taxon>
    </lineage>
</organism>
<name>A0A9W6SK86_9ACTN</name>
<dbReference type="RefSeq" id="WP_285663702.1">
    <property type="nucleotide sequence ID" value="NZ_BSTX01000002.1"/>
</dbReference>
<dbReference type="EMBL" id="BSTX01000002">
    <property type="protein sequence ID" value="GLZ78550.1"/>
    <property type="molecule type" value="Genomic_DNA"/>
</dbReference>
<gene>
    <name evidence="1" type="ORF">Afil01_33570</name>
</gene>
<evidence type="ECO:0000313" key="2">
    <source>
        <dbReference type="Proteomes" id="UP001165079"/>
    </source>
</evidence>